<sequence length="301" mass="33925">MMTMLEPSITSRDPKGRRATGIFEDAYNKANLDDASAQRLNERGDKMRSGIQKLISDLAYSRQYANEEVSSRFTYPSQHQGPKIIAGQVAIIAEIFDLDVASALAYTTRLPEIPEEAEGWFAIPSVSALARVHFPEVDDRGEQYCRALQLVLEKIADSRKFKSYHENSLEPSNVRVHTRTAEALASLEETQQSDILVIPAQLGMRHRGRSVRRARECFAGNEFGLTSLAVGSILLTHPERLVRFDELEMDCAGDEFNSPYSDVRFGFAPVFYFDEDRVEFGTFWFDRAHGHYGSVSGFVPQ</sequence>
<gene>
    <name evidence="1" type="ORF">F4X82_00605</name>
</gene>
<reference evidence="1 2" key="1">
    <citation type="submission" date="2019-09" db="EMBL/GenBank/DDBJ databases">
        <title>Characterisation of the sponge microbiome using genome-centric metagenomics.</title>
        <authorList>
            <person name="Engelberts J.P."/>
            <person name="Robbins S.J."/>
            <person name="De Goeij J.M."/>
            <person name="Aranda M."/>
            <person name="Bell S.C."/>
            <person name="Webster N.S."/>
        </authorList>
    </citation>
    <scope>NUCLEOTIDE SEQUENCE [LARGE SCALE GENOMIC DNA]</scope>
    <source>
        <strain evidence="1">SB0662_bin_43</strain>
    </source>
</reference>
<dbReference type="AlphaFoldDB" id="A0A845D9G4"/>
<comment type="caution">
    <text evidence="1">The sequence shown here is derived from an EMBL/GenBank/DDBJ whole genome shotgun (WGS) entry which is preliminary data.</text>
</comment>
<protein>
    <submittedName>
        <fullName evidence="1">Uncharacterized protein</fullName>
    </submittedName>
</protein>
<accession>A0A845D9G4</accession>
<proteinExistence type="predicted"/>
<dbReference type="Proteomes" id="UP000449092">
    <property type="component" value="Unassembled WGS sequence"/>
</dbReference>
<organism evidence="1 2">
    <name type="scientific">Candidatus Spechtbacteria bacterium SB0662_bin_43</name>
    <dbReference type="NCBI Taxonomy" id="2604897"/>
    <lineage>
        <taxon>Bacteria</taxon>
        <taxon>Candidatus Spechtiibacteriota</taxon>
    </lineage>
</organism>
<evidence type="ECO:0000313" key="1">
    <source>
        <dbReference type="EMBL" id="MYE38007.1"/>
    </source>
</evidence>
<evidence type="ECO:0000313" key="2">
    <source>
        <dbReference type="Proteomes" id="UP000449092"/>
    </source>
</evidence>
<dbReference type="EMBL" id="VXOY01000006">
    <property type="protein sequence ID" value="MYE38007.1"/>
    <property type="molecule type" value="Genomic_DNA"/>
</dbReference>
<name>A0A845D9G4_9BACT</name>